<proteinExistence type="inferred from homology"/>
<keyword evidence="6" id="KW-1185">Reference proteome</keyword>
<dbReference type="EC" id="5.1.3.11" evidence="4"/>
<comment type="similarity">
    <text evidence="2">Belongs to the N-acylglucosamine 2-epimerase family.</text>
</comment>
<dbReference type="Gene3D" id="1.50.10.10">
    <property type="match status" value="1"/>
</dbReference>
<evidence type="ECO:0000256" key="1">
    <source>
        <dbReference type="ARBA" id="ARBA00001470"/>
    </source>
</evidence>
<comment type="similarity">
    <text evidence="4">Belongs to the cellobiose 2-epimerase family.</text>
</comment>
<dbReference type="InterPro" id="IPR028584">
    <property type="entry name" value="Cellobiose_2_epim"/>
</dbReference>
<sequence length="401" mass="46491">MELKKLQQQVKDEAKNNIFAFWLKMIDHNKGGFHCYADFYGSIDEGYEKAVLLHSRILWSFSSAYRVFGNEEYLDAARHCFRFLADKAVDRKHGGVFWMLDANGNVTDSQKHVYNQGFAIYAFSEYYLASGDEEALLLAKSLFELVEEHAFDSVCGGYTEAFDREWSEIENHLVCDTAEEVLAAKSMNTHLHIMEAYTTLGKAWDDPRVEQQNKNLLSVMRDKVIDQKWHYGLFFTKDWRCISNDVSYGHDIEGTWLMDDAARQISDIAFTDEILTLTTKMAEITISEGVDKDGAVFNELREGHLLDSDRIWWVQGEAMVGFLNAYQKSCKPMFLQAAIECWHIIQNQLVDPINGEWFWKVTRQGLPYIQEAKVEPWKCPYHNGRACLEVYTRIQQLIENQ</sequence>
<evidence type="ECO:0000313" key="5">
    <source>
        <dbReference type="EMBL" id="MDB1125335.1"/>
    </source>
</evidence>
<dbReference type="InterPro" id="IPR012341">
    <property type="entry name" value="6hp_glycosidase-like_sf"/>
</dbReference>
<comment type="catalytic activity">
    <reaction evidence="1 4">
        <text>D-cellobiose = beta-D-glucosyl-(1-&gt;4)-D-mannopyranose</text>
        <dbReference type="Rhea" id="RHEA:23384"/>
        <dbReference type="ChEBI" id="CHEBI:17057"/>
        <dbReference type="ChEBI" id="CHEBI:47931"/>
        <dbReference type="EC" id="5.1.3.11"/>
    </reaction>
</comment>
<reference evidence="5 6" key="1">
    <citation type="submission" date="2023-01" db="EMBL/GenBank/DDBJ databases">
        <title>Vibrio sp. KJ40-1 sp.nov, isolated from marine algae.</title>
        <authorList>
            <person name="Butt M."/>
            <person name="Kim J.M.J."/>
            <person name="Jeon C.O.C."/>
        </authorList>
    </citation>
    <scope>NUCLEOTIDE SEQUENCE [LARGE SCALE GENOMIC DNA]</scope>
    <source>
        <strain evidence="5 6">KJ40-1</strain>
    </source>
</reference>
<dbReference type="Pfam" id="PF07221">
    <property type="entry name" value="GlcNAc_2-epim"/>
    <property type="match status" value="1"/>
</dbReference>
<gene>
    <name evidence="5" type="ORF">PGX00_17440</name>
</gene>
<evidence type="ECO:0000256" key="3">
    <source>
        <dbReference type="ARBA" id="ARBA00023235"/>
    </source>
</evidence>
<dbReference type="SUPFAM" id="SSF48208">
    <property type="entry name" value="Six-hairpin glycosidases"/>
    <property type="match status" value="1"/>
</dbReference>
<evidence type="ECO:0000256" key="4">
    <source>
        <dbReference type="HAMAP-Rule" id="MF_00929"/>
    </source>
</evidence>
<evidence type="ECO:0000313" key="6">
    <source>
        <dbReference type="Proteomes" id="UP001210678"/>
    </source>
</evidence>
<name>A0ABT4YV49_9VIBR</name>
<keyword evidence="3 4" id="KW-0413">Isomerase</keyword>
<dbReference type="InterPro" id="IPR010819">
    <property type="entry name" value="AGE/CE"/>
</dbReference>
<dbReference type="HAMAP" id="MF_00929">
    <property type="entry name" value="Cellobiose_2_epim"/>
    <property type="match status" value="1"/>
</dbReference>
<dbReference type="PANTHER" id="PTHR15108">
    <property type="entry name" value="N-ACYLGLUCOSAMINE-2-EPIMERASE"/>
    <property type="match status" value="1"/>
</dbReference>
<dbReference type="InterPro" id="IPR008928">
    <property type="entry name" value="6-hairpin_glycosidase_sf"/>
</dbReference>
<comment type="caution">
    <text evidence="5">The sequence shown here is derived from an EMBL/GenBank/DDBJ whole genome shotgun (WGS) entry which is preliminary data.</text>
</comment>
<accession>A0ABT4YV49</accession>
<protein>
    <recommendedName>
        <fullName evidence="4">Cellobiose 2-epimerase</fullName>
        <shortName evidence="4">CE</shortName>
        <ecNumber evidence="4">5.1.3.11</ecNumber>
    </recommendedName>
</protein>
<organism evidence="5 6">
    <name type="scientific">Vibrio algarum</name>
    <dbReference type="NCBI Taxonomy" id="3020714"/>
    <lineage>
        <taxon>Bacteria</taxon>
        <taxon>Pseudomonadati</taxon>
        <taxon>Pseudomonadota</taxon>
        <taxon>Gammaproteobacteria</taxon>
        <taxon>Vibrionales</taxon>
        <taxon>Vibrionaceae</taxon>
        <taxon>Vibrio</taxon>
    </lineage>
</organism>
<comment type="function">
    <text evidence="4">Catalyzes the reversible epimerization of cellobiose to 4-O-beta-D-glucopyranosyl-D-mannose (Glc-Man).</text>
</comment>
<dbReference type="RefSeq" id="WP_272138947.1">
    <property type="nucleotide sequence ID" value="NZ_JAQLOI010000003.1"/>
</dbReference>
<evidence type="ECO:0000256" key="2">
    <source>
        <dbReference type="ARBA" id="ARBA00008558"/>
    </source>
</evidence>
<dbReference type="EMBL" id="JAQLOI010000003">
    <property type="protein sequence ID" value="MDB1125335.1"/>
    <property type="molecule type" value="Genomic_DNA"/>
</dbReference>
<dbReference type="Proteomes" id="UP001210678">
    <property type="component" value="Unassembled WGS sequence"/>
</dbReference>